<sequence length="1360" mass="151160">MEDASFNRTGERGNTERNQNEDAEQLAERLFKSGVRLGMRFSQTKALEDIDQAIIMIREAASLMPHRVGKAMLLDQIGFGLSQRYSHTGDKRDLDGAIQAAREAVVMASMHTTLRGEISCNLSCFLGTQYKRTNDLSTLQEAITTAREALASAPSGTSTHAKFLSNLGNRMSERHTHTGAEADLDEAIELTKRAMQELEGEDPAQIRMSGNLGLELLKRFVLRKDTSDLEESIILGTRAVNECHAIDPNRYGWLINLGNALKHRFGVSKQQSDIDQAIRLLRSALNSIPIHHQDRAGILTHLAEALGDKFSSTENREDNEEALTLISEAVERTSESHPDCSDRLNVLGVALGRRFAYTKELEDLDRAIENFKESFELAHVEKSTGNKQIDNMLNALDLRYKTTLNLAGLDNGQTVDFEKAVNAAREAVTLTMPGDERHAERLMKLIQLLEMQYSITGEHQILDEGIEKAKEVVANTRSSNLDIRPSSMDKLGFFLQHAFQKSGNLAYVDESISVTRESLKYTSSDDLEGRSRRLSCLGLVLGLRFEGLGELADLDEAIRCHRESVHITPLEDPGRPVRLCNLSVSLRGRFRRTGLMEDLNESIQATEDAISSTPDPISPKQKSGLTMLMVNLAVEIFDRSIRIGSSTDLDRAIELAKETIVHRDPNRAHRLSNLGTYLRWKFSRSKDVRHIDEAVKYLREALAELSNDDDSGRAVTLDNLATALDDRSQLGSEVDDVEEGIQLGREALRITPDNHPSKAILLVSLGTMLERKFSHTKQEFHHRNEAKELFLEALKLTNGEITSRVLAGLRYISASSLGTDGRQMCNAAKAVIDLIPLWVPLSLKPSDKQYLLSSVVGHSSNAAAISLHVGESPLSAVRLLEAGRGVITGSVQDLRTNVSVLHDKKPELARRFTEIRKILDASSKHVETETFFETEGLDVGSMPNTFATDRRHNFSGQMSGLLEEIRRIPDFENFLIAGSETELRQAAIDGPIIVINVSSYRCDALVIQQGGIEAIELPRLRRDDIIRRSPNTESLETLEWLWDDVVSPILAFLGFVKTPACGQTWPHVWWIPTGPLVRFPLHAAGYHLRGDSSSTLDRVVSSYSSSIKAITTTRRERLLPKNTNRDSSAVLIAMPDTPGQGALWHASNEIGEVKAICESMKISCIEPESKQQGVLEALSSCKLFHFAGHGGSNPIDPLQSRLLLDDWQDHPLTVENLFETKLQDSQPFLAYLSACGTSQIRDASSIDESIHLASAFQLAGFRHVIGTLWDVEDALCVDVARAVYENLRDHGIVDGSVSIGLHLGLRMLRDRWVISQAPVLQDCQPLKSSREDGDESRGLTLDNYRVVSRPLWVPYVHFGV</sequence>
<organism evidence="3 4">
    <name type="scientific">Colletotrichum musicola</name>
    <dbReference type="NCBI Taxonomy" id="2175873"/>
    <lineage>
        <taxon>Eukaryota</taxon>
        <taxon>Fungi</taxon>
        <taxon>Dikarya</taxon>
        <taxon>Ascomycota</taxon>
        <taxon>Pezizomycotina</taxon>
        <taxon>Sordariomycetes</taxon>
        <taxon>Hypocreomycetidae</taxon>
        <taxon>Glomerellales</taxon>
        <taxon>Glomerellaceae</taxon>
        <taxon>Colletotrichum</taxon>
        <taxon>Colletotrichum orchidearum species complex</taxon>
    </lineage>
</organism>
<feature type="compositionally biased region" description="Basic and acidic residues" evidence="1">
    <location>
        <begin position="9"/>
        <end position="24"/>
    </location>
</feature>
<proteinExistence type="predicted"/>
<gene>
    <name evidence="3" type="ORF">CMUS01_03357</name>
</gene>
<reference evidence="3" key="1">
    <citation type="journal article" date="2020" name="Phytopathology">
        <title>Genome Sequence Resources of Colletotrichum truncatum, C. plurivorum, C. musicola, and C. sojae: Four Species Pathogenic to Soybean (Glycine max).</title>
        <authorList>
            <person name="Rogerio F."/>
            <person name="Boufleur T.R."/>
            <person name="Ciampi-Guillardi M."/>
            <person name="Sukno S.A."/>
            <person name="Thon M.R."/>
            <person name="Massola Junior N.S."/>
            <person name="Baroncelli R."/>
        </authorList>
    </citation>
    <scope>NUCLEOTIDE SEQUENCE</scope>
    <source>
        <strain evidence="3">LFN0074</strain>
    </source>
</reference>
<dbReference type="Pfam" id="PF20308">
    <property type="entry name" value="TPR-S"/>
    <property type="match status" value="1"/>
</dbReference>
<accession>A0A8H6NTH4</accession>
<keyword evidence="4" id="KW-1185">Reference proteome</keyword>
<evidence type="ECO:0000256" key="1">
    <source>
        <dbReference type="SAM" id="MobiDB-lite"/>
    </source>
</evidence>
<comment type="caution">
    <text evidence="3">The sequence shown here is derived from an EMBL/GenBank/DDBJ whole genome shotgun (WGS) entry which is preliminary data.</text>
</comment>
<dbReference type="InterPro" id="IPR024983">
    <property type="entry name" value="CHAT_dom"/>
</dbReference>
<dbReference type="SUPFAM" id="SSF48452">
    <property type="entry name" value="TPR-like"/>
    <property type="match status" value="2"/>
</dbReference>
<dbReference type="InterPro" id="IPR011990">
    <property type="entry name" value="TPR-like_helical_dom_sf"/>
</dbReference>
<dbReference type="Proteomes" id="UP000639643">
    <property type="component" value="Unassembled WGS sequence"/>
</dbReference>
<dbReference type="OrthoDB" id="9991317at2759"/>
<dbReference type="EMBL" id="WIGM01000080">
    <property type="protein sequence ID" value="KAF6842180.1"/>
    <property type="molecule type" value="Genomic_DNA"/>
</dbReference>
<name>A0A8H6NTH4_9PEZI</name>
<evidence type="ECO:0000313" key="3">
    <source>
        <dbReference type="EMBL" id="KAF6842180.1"/>
    </source>
</evidence>
<feature type="region of interest" description="Disordered" evidence="1">
    <location>
        <begin position="1"/>
        <end position="24"/>
    </location>
</feature>
<dbReference type="PANTHER" id="PTHR19959:SF119">
    <property type="entry name" value="FUNGAL LIPASE-LIKE DOMAIN-CONTAINING PROTEIN"/>
    <property type="match status" value="1"/>
</dbReference>
<feature type="domain" description="CHAT" evidence="2">
    <location>
        <begin position="1036"/>
        <end position="1293"/>
    </location>
</feature>
<dbReference type="PANTHER" id="PTHR19959">
    <property type="entry name" value="KINESIN LIGHT CHAIN"/>
    <property type="match status" value="1"/>
</dbReference>
<dbReference type="InterPro" id="IPR046880">
    <property type="entry name" value="TPR-S"/>
</dbReference>
<protein>
    <recommendedName>
        <fullName evidence="2">CHAT domain-containing protein</fullName>
    </recommendedName>
</protein>
<evidence type="ECO:0000259" key="2">
    <source>
        <dbReference type="Pfam" id="PF12770"/>
    </source>
</evidence>
<dbReference type="Gene3D" id="1.25.40.10">
    <property type="entry name" value="Tetratricopeptide repeat domain"/>
    <property type="match status" value="2"/>
</dbReference>
<evidence type="ECO:0000313" key="4">
    <source>
        <dbReference type="Proteomes" id="UP000639643"/>
    </source>
</evidence>
<dbReference type="Pfam" id="PF12770">
    <property type="entry name" value="CHAT"/>
    <property type="match status" value="1"/>
</dbReference>